<gene>
    <name evidence="4" type="ORF">KGD82_16110</name>
</gene>
<dbReference type="PANTHER" id="PTHR35526">
    <property type="entry name" value="ANTI-SIGMA-F FACTOR RSBW-RELATED"/>
    <property type="match status" value="1"/>
</dbReference>
<keyword evidence="1" id="KW-0808">Transferase</keyword>
<dbReference type="PANTHER" id="PTHR35526:SF3">
    <property type="entry name" value="ANTI-SIGMA-F FACTOR RSBW"/>
    <property type="match status" value="1"/>
</dbReference>
<dbReference type="InterPro" id="IPR050267">
    <property type="entry name" value="Anti-sigma-factor_SerPK"/>
</dbReference>
<organism evidence="4 5">
    <name type="scientific">Nocardiopsis eucommiae</name>
    <dbReference type="NCBI Taxonomy" id="2831970"/>
    <lineage>
        <taxon>Bacteria</taxon>
        <taxon>Bacillati</taxon>
        <taxon>Actinomycetota</taxon>
        <taxon>Actinomycetes</taxon>
        <taxon>Streptosporangiales</taxon>
        <taxon>Nocardiopsidaceae</taxon>
        <taxon>Nocardiopsis</taxon>
    </lineage>
</organism>
<feature type="domain" description="Histidine kinase/HSP90-like ATPase" evidence="3">
    <location>
        <begin position="14"/>
        <end position="91"/>
    </location>
</feature>
<evidence type="ECO:0000313" key="5">
    <source>
        <dbReference type="Proteomes" id="UP000682416"/>
    </source>
</evidence>
<dbReference type="Gene3D" id="3.30.565.10">
    <property type="entry name" value="Histidine kinase-like ATPase, C-terminal domain"/>
    <property type="match status" value="1"/>
</dbReference>
<dbReference type="Pfam" id="PF13581">
    <property type="entry name" value="HATPase_c_2"/>
    <property type="match status" value="1"/>
</dbReference>
<keyword evidence="1" id="KW-0723">Serine/threonine-protein kinase</keyword>
<proteinExistence type="predicted"/>
<feature type="region of interest" description="Disordered" evidence="2">
    <location>
        <begin position="55"/>
        <end position="77"/>
    </location>
</feature>
<evidence type="ECO:0000256" key="2">
    <source>
        <dbReference type="SAM" id="MobiDB-lite"/>
    </source>
</evidence>
<accession>A0A975LDJ2</accession>
<evidence type="ECO:0000313" key="4">
    <source>
        <dbReference type="EMBL" id="QVJ03297.1"/>
    </source>
</evidence>
<keyword evidence="5" id="KW-1185">Reference proteome</keyword>
<protein>
    <submittedName>
        <fullName evidence="4">ATP-binding protein</fullName>
    </submittedName>
</protein>
<dbReference type="EMBL" id="CP074402">
    <property type="protein sequence ID" value="QVJ03297.1"/>
    <property type="molecule type" value="Genomic_DNA"/>
</dbReference>
<dbReference type="SUPFAM" id="SSF55874">
    <property type="entry name" value="ATPase domain of HSP90 chaperone/DNA topoisomerase II/histidine kinase"/>
    <property type="match status" value="1"/>
</dbReference>
<evidence type="ECO:0000259" key="3">
    <source>
        <dbReference type="Pfam" id="PF13581"/>
    </source>
</evidence>
<dbReference type="KEGG" id="nec:KGD82_16110"/>
<sequence length="104" mass="11165">MTQPGWDIENPTGLATVVSELATNAIDHTHSGDPGGKFTIRLALHETHIRVTVRDAGPRKGRTPTRRTPEPTAEHGRGLGIVNELAKAWGVARIGTGVWAEVAR</sequence>
<keyword evidence="1" id="KW-0418">Kinase</keyword>
<dbReference type="GO" id="GO:0005524">
    <property type="term" value="F:ATP binding"/>
    <property type="evidence" value="ECO:0007669"/>
    <property type="project" value="UniProtKB-KW"/>
</dbReference>
<dbReference type="Proteomes" id="UP000682416">
    <property type="component" value="Chromosome"/>
</dbReference>
<dbReference type="AlphaFoldDB" id="A0A975LDJ2"/>
<dbReference type="InterPro" id="IPR036890">
    <property type="entry name" value="HATPase_C_sf"/>
</dbReference>
<reference evidence="4" key="1">
    <citation type="submission" date="2021-05" db="EMBL/GenBank/DDBJ databases">
        <authorList>
            <person name="Kaiqin L."/>
            <person name="Jian G."/>
        </authorList>
    </citation>
    <scope>NUCLEOTIDE SEQUENCE</scope>
    <source>
        <strain evidence="4">HDS5</strain>
    </source>
</reference>
<evidence type="ECO:0000256" key="1">
    <source>
        <dbReference type="ARBA" id="ARBA00022527"/>
    </source>
</evidence>
<name>A0A975LDJ2_9ACTN</name>
<dbReference type="GO" id="GO:0004674">
    <property type="term" value="F:protein serine/threonine kinase activity"/>
    <property type="evidence" value="ECO:0007669"/>
    <property type="project" value="UniProtKB-KW"/>
</dbReference>
<keyword evidence="4" id="KW-0547">Nucleotide-binding</keyword>
<feature type="compositionally biased region" description="Basic and acidic residues" evidence="2">
    <location>
        <begin position="67"/>
        <end position="77"/>
    </location>
</feature>
<dbReference type="InterPro" id="IPR003594">
    <property type="entry name" value="HATPase_dom"/>
</dbReference>
<keyword evidence="4" id="KW-0067">ATP-binding</keyword>
<dbReference type="CDD" id="cd16936">
    <property type="entry name" value="HATPase_RsbW-like"/>
    <property type="match status" value="1"/>
</dbReference>